<dbReference type="InterPro" id="IPR003441">
    <property type="entry name" value="NAC-dom"/>
</dbReference>
<dbReference type="GO" id="GO:0005634">
    <property type="term" value="C:nucleus"/>
    <property type="evidence" value="ECO:0007669"/>
    <property type="project" value="UniProtKB-SubCell"/>
</dbReference>
<sequence>MSSSREGSPDWLRSFQPPITTSLLSLSSSSESAPEDSPFRDSETISSLPLPDDTEATTILDSLVTKQLFSRKNATLNLEENQKVNKADGEENSTKHKNDQGGDDSVWLVSSDSEPPSTDPIKQQVIISTEEDEDLVILDKEVEPAVKKAPKKKSPKKKASSSRQIPKEENNSIVAEEVTTDKNTKPSSGSSSKLPLVLSEKVNRSKVLVECEGDSIDLSGDMGAVGRVVVSDTTQDVFLDLKGILFTNTYHFTGTIYKSTIVPSRTFCVVNVSQSEAKIEAIMNDFIQLTPVSNVYEAETMVEGTLEGFSFESDDEGNKNAKTASKPPDDQSGDTTEITTKGSGKAKAKGENVVGKKRGRPSKEKQQQQPAAKKARIVNLSSDNSNSNMEVLSLDALPVGFRFSPTDEELVRYYLRQKINGRDDDVRVIRAVDICKYEPWDLPDLSVVRTTDSEWLFFCPLDRKYPSGSRMNRATVAGYWKATGKDRKVKSGSTKIIGVKRTLVFYTGRAPKGTRTCWIMHEYRATEKDLDGTKPGQNPFVICKLFKKQDVVSEASPECGVEPAASSPTVVDEMRSEVELSEVSLAFPTKEEPKHSTDVSGECQSDISAPEVTTNELDHIDWSSYLEFESLDHTMFSPLHSQVQSELGSAFNGFQYGSTEPFRNQNDPHIQTQYGSNDPDQYMFDLLDSTFQIPYELPEMKHLAQPVPEQILYEPQSLVNTSNKINNDVSETGIKIRTRRAQAQGCAEQFVMQGNASRRLRLQVNHNSPKPDTDSIKKEVKETTKGCGSFMRSKSSSEFILKKVAAMGCSYRGILKAGVVAVVFAMSVCSLTGQFR</sequence>
<feature type="region of interest" description="Disordered" evidence="6">
    <location>
        <begin position="22"/>
        <end position="53"/>
    </location>
</feature>
<evidence type="ECO:0000313" key="9">
    <source>
        <dbReference type="Proteomes" id="UP000694005"/>
    </source>
</evidence>
<reference evidence="8 9" key="1">
    <citation type="submission" date="2021-07" db="EMBL/GenBank/DDBJ databases">
        <authorList>
            <consortium name="Genoscope - CEA"/>
            <person name="William W."/>
        </authorList>
    </citation>
    <scope>NUCLEOTIDE SEQUENCE [LARGE SCALE GENOMIC DNA]</scope>
</reference>
<accession>A0A8D9CPA0</accession>
<dbReference type="GO" id="GO:0006355">
    <property type="term" value="P:regulation of DNA-templated transcription"/>
    <property type="evidence" value="ECO:0007669"/>
    <property type="project" value="InterPro"/>
</dbReference>
<evidence type="ECO:0000256" key="3">
    <source>
        <dbReference type="ARBA" id="ARBA00023125"/>
    </source>
</evidence>
<dbReference type="Proteomes" id="UP000694005">
    <property type="component" value="Chromosome A09"/>
</dbReference>
<evidence type="ECO:0000259" key="7">
    <source>
        <dbReference type="PROSITE" id="PS51005"/>
    </source>
</evidence>
<comment type="subcellular location">
    <subcellularLocation>
        <location evidence="1">Nucleus</location>
    </subcellularLocation>
</comment>
<proteinExistence type="predicted"/>
<evidence type="ECO:0000313" key="8">
    <source>
        <dbReference type="EMBL" id="CAG7860193.1"/>
    </source>
</evidence>
<evidence type="ECO:0000256" key="4">
    <source>
        <dbReference type="ARBA" id="ARBA00023163"/>
    </source>
</evidence>
<dbReference type="InterPro" id="IPR036093">
    <property type="entry name" value="NAC_dom_sf"/>
</dbReference>
<keyword evidence="4" id="KW-0804">Transcription</keyword>
<dbReference type="FunFam" id="2.170.150.80:FF:000002">
    <property type="entry name" value="Nac domain-containing protein 86"/>
    <property type="match status" value="1"/>
</dbReference>
<dbReference type="PANTHER" id="PTHR34810:SF1">
    <property type="entry name" value="DNA-BINDING PROTEIN BIN4"/>
    <property type="match status" value="1"/>
</dbReference>
<dbReference type="GO" id="GO:0003690">
    <property type="term" value="F:double-stranded DNA binding"/>
    <property type="evidence" value="ECO:0007669"/>
    <property type="project" value="InterPro"/>
</dbReference>
<organism evidence="8 9">
    <name type="scientific">Brassica campestris</name>
    <name type="common">Field mustard</name>
    <dbReference type="NCBI Taxonomy" id="3711"/>
    <lineage>
        <taxon>Eukaryota</taxon>
        <taxon>Viridiplantae</taxon>
        <taxon>Streptophyta</taxon>
        <taxon>Embryophyta</taxon>
        <taxon>Tracheophyta</taxon>
        <taxon>Spermatophyta</taxon>
        <taxon>Magnoliopsida</taxon>
        <taxon>eudicotyledons</taxon>
        <taxon>Gunneridae</taxon>
        <taxon>Pentapetalae</taxon>
        <taxon>rosids</taxon>
        <taxon>malvids</taxon>
        <taxon>Brassicales</taxon>
        <taxon>Brassicaceae</taxon>
        <taxon>Brassiceae</taxon>
        <taxon>Brassica</taxon>
    </lineage>
</organism>
<dbReference type="EMBL" id="LS974625">
    <property type="protein sequence ID" value="CAG7860193.1"/>
    <property type="molecule type" value="Genomic_DNA"/>
</dbReference>
<dbReference type="AlphaFoldDB" id="A0A8D9CPA0"/>
<feature type="region of interest" description="Disordered" evidence="6">
    <location>
        <begin position="146"/>
        <end position="194"/>
    </location>
</feature>
<gene>
    <name evidence="8" type="ORF">BRAPAZ1V2_A09P06600.2</name>
</gene>
<dbReference type="GO" id="GO:0009330">
    <property type="term" value="C:DNA topoisomerase type II (double strand cut, ATP-hydrolyzing) complex"/>
    <property type="evidence" value="ECO:0007669"/>
    <property type="project" value="InterPro"/>
</dbReference>
<protein>
    <recommendedName>
        <fullName evidence="7">NAC domain-containing protein</fullName>
    </recommendedName>
</protein>
<dbReference type="Pfam" id="PF02365">
    <property type="entry name" value="NAM"/>
    <property type="match status" value="1"/>
</dbReference>
<evidence type="ECO:0000256" key="5">
    <source>
        <dbReference type="ARBA" id="ARBA00023242"/>
    </source>
</evidence>
<evidence type="ECO:0000256" key="6">
    <source>
        <dbReference type="SAM" id="MobiDB-lite"/>
    </source>
</evidence>
<dbReference type="InterPro" id="IPR033246">
    <property type="entry name" value="BIN4"/>
</dbReference>
<dbReference type="PROSITE" id="PS51005">
    <property type="entry name" value="NAC"/>
    <property type="match status" value="1"/>
</dbReference>
<keyword evidence="2" id="KW-0805">Transcription regulation</keyword>
<dbReference type="SUPFAM" id="SSF101941">
    <property type="entry name" value="NAC domain"/>
    <property type="match status" value="1"/>
</dbReference>
<feature type="region of interest" description="Disordered" evidence="6">
    <location>
        <begin position="75"/>
        <end position="127"/>
    </location>
</feature>
<keyword evidence="3" id="KW-0238">DNA-binding</keyword>
<feature type="region of interest" description="Disordered" evidence="6">
    <location>
        <begin position="308"/>
        <end position="376"/>
    </location>
</feature>
<dbReference type="Gene3D" id="2.170.150.80">
    <property type="entry name" value="NAC domain"/>
    <property type="match status" value="1"/>
</dbReference>
<feature type="compositionally biased region" description="Basic residues" evidence="6">
    <location>
        <begin position="148"/>
        <end position="160"/>
    </location>
</feature>
<dbReference type="GO" id="GO:0042023">
    <property type="term" value="P:DNA endoreduplication"/>
    <property type="evidence" value="ECO:0007669"/>
    <property type="project" value="InterPro"/>
</dbReference>
<dbReference type="PANTHER" id="PTHR34810">
    <property type="entry name" value="DNA-BINDING PROTEIN BIN4"/>
    <property type="match status" value="1"/>
</dbReference>
<dbReference type="Gramene" id="A09p06600.2_BraZ1">
    <property type="protein sequence ID" value="A09p06600.2_BraZ1.CDS"/>
    <property type="gene ID" value="A09g06600.2_BraZ1"/>
</dbReference>
<feature type="domain" description="NAC" evidence="7">
    <location>
        <begin position="397"/>
        <end position="548"/>
    </location>
</feature>
<feature type="compositionally biased region" description="Low complexity" evidence="6">
    <location>
        <begin position="22"/>
        <end position="32"/>
    </location>
</feature>
<feature type="compositionally biased region" description="Low complexity" evidence="6">
    <location>
        <begin position="185"/>
        <end position="194"/>
    </location>
</feature>
<keyword evidence="5" id="KW-0539">Nucleus</keyword>
<evidence type="ECO:0000256" key="1">
    <source>
        <dbReference type="ARBA" id="ARBA00004123"/>
    </source>
</evidence>
<feature type="compositionally biased region" description="Basic and acidic residues" evidence="6">
    <location>
        <begin position="80"/>
        <end position="100"/>
    </location>
</feature>
<evidence type="ECO:0000256" key="2">
    <source>
        <dbReference type="ARBA" id="ARBA00023015"/>
    </source>
</evidence>
<name>A0A8D9CPA0_BRACM</name>